<protein>
    <submittedName>
        <fullName evidence="2">Uncharacterized protein</fullName>
    </submittedName>
</protein>
<name>A0ABY6Q7Q1_9GAMM</name>
<evidence type="ECO:0000256" key="1">
    <source>
        <dbReference type="SAM" id="SignalP"/>
    </source>
</evidence>
<evidence type="ECO:0000313" key="2">
    <source>
        <dbReference type="EMBL" id="UZP74933.1"/>
    </source>
</evidence>
<dbReference type="RefSeq" id="WP_279241398.1">
    <property type="nucleotide sequence ID" value="NZ_CP036501.1"/>
</dbReference>
<feature type="chain" id="PRO_5046840676" evidence="1">
    <location>
        <begin position="31"/>
        <end position="143"/>
    </location>
</feature>
<keyword evidence="1" id="KW-0732">Signal</keyword>
<dbReference type="EMBL" id="CP036501">
    <property type="protein sequence ID" value="UZP74933.1"/>
    <property type="molecule type" value="Genomic_DNA"/>
</dbReference>
<dbReference type="Proteomes" id="UP001317963">
    <property type="component" value="Chromosome"/>
</dbReference>
<gene>
    <name evidence="2" type="ORF">E0F26_09385</name>
</gene>
<proteinExistence type="predicted"/>
<evidence type="ECO:0000313" key="3">
    <source>
        <dbReference type="Proteomes" id="UP001317963"/>
    </source>
</evidence>
<reference evidence="2 3" key="1">
    <citation type="submission" date="2019-02" db="EMBL/GenBank/DDBJ databases">
        <title>Halieaceae_genomes.</title>
        <authorList>
            <person name="Li S.-H."/>
        </authorList>
    </citation>
    <scope>NUCLEOTIDE SEQUENCE [LARGE SCALE GENOMIC DNA]</scope>
    <source>
        <strain evidence="2 3">JH123</strain>
    </source>
</reference>
<keyword evidence="3" id="KW-1185">Reference proteome</keyword>
<organism evidence="2 3">
    <name type="scientific">Candidatus Paraluminiphilus aquimaris</name>
    <dbReference type="NCBI Taxonomy" id="2518994"/>
    <lineage>
        <taxon>Bacteria</taxon>
        <taxon>Pseudomonadati</taxon>
        <taxon>Pseudomonadota</taxon>
        <taxon>Gammaproteobacteria</taxon>
        <taxon>Cellvibrionales</taxon>
        <taxon>Halieaceae</taxon>
        <taxon>Candidatus Paraluminiphilus</taxon>
    </lineage>
</organism>
<sequence length="143" mass="16369">MSRFRLGNAMCLSFVVALTTLQLLAPLRVAAVESSQIPDRYMSLGLEPVTGIYDFQYKNFRDGDRQSIIIRSKDQGNFLLVLDRPIHPRSKDIGRLARYIIPGKSRLHISDGENLVPRDVIAVYRLRDRAHEKAMIKFLRAND</sequence>
<accession>A0ABY6Q7Q1</accession>
<feature type="signal peptide" evidence="1">
    <location>
        <begin position="1"/>
        <end position="30"/>
    </location>
</feature>